<keyword evidence="3" id="KW-1185">Reference proteome</keyword>
<organism evidence="2 3">
    <name type="scientific">Homo sapiens</name>
    <name type="common">Human</name>
    <dbReference type="NCBI Taxonomy" id="9606"/>
    <lineage>
        <taxon>Eukaryota</taxon>
        <taxon>Metazoa</taxon>
        <taxon>Chordata</taxon>
        <taxon>Craniata</taxon>
        <taxon>Vertebrata</taxon>
        <taxon>Euteleostomi</taxon>
        <taxon>Mammalia</taxon>
        <taxon>Eutheria</taxon>
        <taxon>Euarchontoglires</taxon>
        <taxon>Primates</taxon>
        <taxon>Haplorrhini</taxon>
        <taxon>Catarrhini</taxon>
        <taxon>Hominidae</taxon>
        <taxon>Homo</taxon>
    </lineage>
</organism>
<dbReference type="HGNC" id="HGNC:32525">
    <property type="gene designation" value="ANKDD1B"/>
</dbReference>
<dbReference type="Bgee" id="ENSG00000189045">
    <property type="expression patterns" value="Expressed in right uterine tube and 97 other cell types or tissues"/>
</dbReference>
<dbReference type="ExpressionAtlas" id="A0A5F9ZI24">
    <property type="expression patterns" value="baseline and differential"/>
</dbReference>
<dbReference type="EMBL" id="AC010245">
    <property type="status" value="NOT_ANNOTATED_CDS"/>
    <property type="molecule type" value="Genomic_DNA"/>
</dbReference>
<dbReference type="AlphaFoldDB" id="A0A5F9ZI24"/>
<dbReference type="EMBL" id="KC877026">
    <property type="status" value="NOT_ANNOTATED_CDS"/>
    <property type="molecule type" value="Genomic_DNA"/>
</dbReference>
<sequence>MDPAGRARGQGATAGGLLLRAAAAAKGLREDLWGAAALPWRSLSRIPKREGLGEEDTAVAGHELPQYQ</sequence>
<reference evidence="2" key="5">
    <citation type="submission" date="2025-09" db="UniProtKB">
        <authorList>
            <consortium name="Ensembl"/>
        </authorList>
    </citation>
    <scope>IDENTIFICATION</scope>
</reference>
<reference evidence="2 3" key="2">
    <citation type="journal article" date="2004" name="Nature">
        <title>The DNA sequence and comparative analysis of human chromosome 5.</title>
        <authorList>
            <person name="Schmutz J."/>
            <person name="Martin J."/>
            <person name="Terry A."/>
            <person name="Couronne O."/>
            <person name="Grimwood J."/>
            <person name="Lowry S."/>
            <person name="Gordon L.A."/>
            <person name="Scott D."/>
            <person name="Xie G."/>
            <person name="Huang W."/>
            <person name="Hellsten U."/>
            <person name="Tran-Gyamfi M."/>
            <person name="She X."/>
            <person name="Prabhakar S."/>
            <person name="Aerts A."/>
            <person name="Altherr M."/>
            <person name="Bajorek E."/>
            <person name="Black S."/>
            <person name="Branscomb E."/>
            <person name="Caoile C."/>
            <person name="Challacombe J.F."/>
            <person name="Chan Y.M."/>
            <person name="Denys M."/>
            <person name="Detter J.C."/>
            <person name="Escobar J."/>
            <person name="Flowers D."/>
            <person name="Fotopulos D."/>
            <person name="Glavina T."/>
            <person name="Gomez M."/>
            <person name="Gonzales E."/>
            <person name="Goodstein D."/>
            <person name="Grigoriev I."/>
            <person name="Groza M."/>
            <person name="Hammon N."/>
            <person name="Hawkins T."/>
            <person name="Haydu L."/>
            <person name="Israni S."/>
            <person name="Jett J."/>
            <person name="Kadner K."/>
            <person name="Kimball H."/>
            <person name="Kobayashi A."/>
            <person name="Lopez F."/>
            <person name="Lou Y."/>
            <person name="Martinez D."/>
            <person name="Medina C."/>
            <person name="Morgan J."/>
            <person name="Nandkeshwar R."/>
            <person name="Noonan J.P."/>
            <person name="Pitluck S."/>
            <person name="Pollard M."/>
            <person name="Predki P."/>
            <person name="Priest J."/>
            <person name="Ramirez L."/>
            <person name="Retterer J."/>
            <person name="Rodriguez A."/>
            <person name="Rogers S."/>
            <person name="Salamov A."/>
            <person name="Salazar A."/>
            <person name="Thayer N."/>
            <person name="Tice H."/>
            <person name="Tsai M."/>
            <person name="Ustaszewska A."/>
            <person name="Vo N."/>
            <person name="Wheeler J."/>
            <person name="Wu K."/>
            <person name="Yang J."/>
            <person name="Dickson M."/>
            <person name="Cheng J.F."/>
            <person name="Eichler E.E."/>
            <person name="Olsen A."/>
            <person name="Pennacchio L.A."/>
            <person name="Rokhsar D.S."/>
            <person name="Richardson P."/>
            <person name="Lucas S.M."/>
            <person name="Myers R.M."/>
            <person name="Rubin E.M."/>
        </authorList>
    </citation>
    <scope>NUCLEOTIDE SEQUENCE [LARGE SCALE GENOMIC DNA]</scope>
</reference>
<proteinExistence type="predicted"/>
<dbReference type="Proteomes" id="UP000005640">
    <property type="component" value="Chromosome 5"/>
</dbReference>
<evidence type="ECO:0000313" key="3">
    <source>
        <dbReference type="Proteomes" id="UP000005640"/>
    </source>
</evidence>
<evidence type="ECO:0000313" key="2">
    <source>
        <dbReference type="Ensembl" id="ENSP00000500812.1"/>
    </source>
</evidence>
<reference evidence="2" key="4">
    <citation type="submission" date="2025-08" db="UniProtKB">
        <authorList>
            <consortium name="Ensembl"/>
        </authorList>
    </citation>
    <scope>IDENTIFICATION</scope>
</reference>
<reference evidence="2 3" key="3">
    <citation type="journal article" date="2004" name="Nature">
        <title>Finishing the euchromatic sequence of the human genome.</title>
        <authorList>
            <consortium name="International Human Genome Sequencing Consortium"/>
        </authorList>
    </citation>
    <scope>NUCLEOTIDE SEQUENCE [LARGE SCALE GENOMIC DNA]</scope>
</reference>
<protein>
    <submittedName>
        <fullName evidence="2">Ankyrin repeat and death domain containing 1B</fullName>
    </submittedName>
</protein>
<feature type="region of interest" description="Disordered" evidence="1">
    <location>
        <begin position="46"/>
        <end position="68"/>
    </location>
</feature>
<dbReference type="OpenTargets" id="ENSG00000189045"/>
<name>A0A5F9ZI24_HUMAN</name>
<dbReference type="VEuPathDB" id="HostDB:ENSG00000189045"/>
<evidence type="ECO:0000256" key="1">
    <source>
        <dbReference type="SAM" id="MobiDB-lite"/>
    </source>
</evidence>
<gene>
    <name evidence="2" type="primary">ANKDD1B</name>
</gene>
<dbReference type="GeneTree" id="ENSGT00940000154170"/>
<reference evidence="2 3" key="1">
    <citation type="journal article" date="2001" name="Nature">
        <title>Initial sequencing and analysis of the human genome.</title>
        <authorList>
            <consortium name="International Human Genome Sequencing Consortium"/>
            <person name="Lander E.S."/>
            <person name="Linton L.M."/>
            <person name="Birren B."/>
            <person name="Nusbaum C."/>
            <person name="Zody M.C."/>
            <person name="Baldwin J."/>
            <person name="Devon K."/>
            <person name="Dewar K."/>
            <person name="Doyle M."/>
            <person name="FitzHugh W."/>
            <person name="Funke R."/>
            <person name="Gage D."/>
            <person name="Harris K."/>
            <person name="Heaford A."/>
            <person name="Howland J."/>
            <person name="Kann L."/>
            <person name="Lehoczky J."/>
            <person name="LeVine R."/>
            <person name="McEwan P."/>
            <person name="McKernan K."/>
            <person name="Meldrim J."/>
            <person name="Mesirov J.P."/>
            <person name="Miranda C."/>
            <person name="Morris W."/>
            <person name="Naylor J."/>
            <person name="Raymond C."/>
            <person name="Rosetti M."/>
            <person name="Santos R."/>
            <person name="Sheridan A."/>
            <person name="Sougnez C."/>
            <person name="Stange-Thomann N."/>
            <person name="Stojanovic N."/>
            <person name="Subramanian A."/>
            <person name="Wyman D."/>
            <person name="Rogers J."/>
            <person name="Sulston J."/>
            <person name="Ainscough R."/>
            <person name="Beck S."/>
            <person name="Bentley D."/>
            <person name="Burton J."/>
            <person name="Clee C."/>
            <person name="Carter N."/>
            <person name="Coulson A."/>
            <person name="Deadman R."/>
            <person name="Deloukas P."/>
            <person name="Dunham A."/>
            <person name="Dunham I."/>
            <person name="Durbin R."/>
            <person name="French L."/>
            <person name="Grafham D."/>
            <person name="Gregory S."/>
            <person name="Hubbard T."/>
            <person name="Humphray S."/>
            <person name="Hunt A."/>
            <person name="Jones M."/>
            <person name="Lloyd C."/>
            <person name="McMurray A."/>
            <person name="Matthews L."/>
            <person name="Mercer S."/>
            <person name="Milne S."/>
            <person name="Mullikin J.C."/>
            <person name="Mungall A."/>
            <person name="Plumb R."/>
            <person name="Ross M."/>
            <person name="Shownkeen R."/>
            <person name="Sims S."/>
            <person name="Waterston R.H."/>
            <person name="Wilson R.K."/>
            <person name="Hillier L.W."/>
            <person name="McPherson J.D."/>
            <person name="Marra M.A."/>
            <person name="Mardis E.R."/>
            <person name="Fulton L.A."/>
            <person name="Chinwalla A.T."/>
            <person name="Pepin K.H."/>
            <person name="Gish W.R."/>
            <person name="Chissoe S.L."/>
            <person name="Wendl M.C."/>
            <person name="Delehaunty K.D."/>
            <person name="Miner T.L."/>
            <person name="Delehaunty A."/>
            <person name="Kramer J.B."/>
            <person name="Cook L.L."/>
            <person name="Fulton R.S."/>
            <person name="Johnson D.L."/>
            <person name="Minx P.J."/>
            <person name="Clifton S.W."/>
            <person name="Hawkins T."/>
            <person name="Branscomb E."/>
            <person name="Predki P."/>
            <person name="Richardson P."/>
            <person name="Wenning S."/>
            <person name="Slezak T."/>
            <person name="Doggett N."/>
            <person name="Cheng J.F."/>
            <person name="Olsen A."/>
            <person name="Lucas S."/>
            <person name="Elkin C."/>
            <person name="Uberbacher E."/>
            <person name="Frazier M."/>
            <person name="Gibbs R.A."/>
            <person name="Muzny D.M."/>
            <person name="Scherer S.E."/>
            <person name="Bouck J.B."/>
            <person name="Sodergren E.J."/>
            <person name="Worley K.C."/>
            <person name="Rives C.M."/>
            <person name="Gorrell J.H."/>
            <person name="Metzker M.L."/>
            <person name="Naylor S.L."/>
            <person name="Kucherlapati R.S."/>
            <person name="Nelson D.L."/>
            <person name="Weinstock G.M."/>
            <person name="Sakaki Y."/>
            <person name="Fujiyama A."/>
            <person name="Hattori M."/>
            <person name="Yada T."/>
            <person name="Toyoda A."/>
            <person name="Itoh T."/>
            <person name="Kawagoe C."/>
            <person name="Watanabe H."/>
            <person name="Totoki Y."/>
            <person name="Taylor T."/>
            <person name="Weissenbach J."/>
            <person name="Heilig R."/>
            <person name="Saurin W."/>
            <person name="Artiguenave F."/>
            <person name="Brottier P."/>
            <person name="Bruls T."/>
            <person name="Pelletier E."/>
            <person name="Robert C."/>
            <person name="Wincker P."/>
            <person name="Smith D.R."/>
            <person name="Doucette-Stamm L."/>
            <person name="Rubenfield M."/>
            <person name="Weinstock K."/>
            <person name="Lee H.M."/>
            <person name="Dubois J."/>
            <person name="Rosenthal A."/>
            <person name="Platzer M."/>
            <person name="Nyakatura G."/>
            <person name="Taudien S."/>
            <person name="Rump A."/>
            <person name="Yang H."/>
            <person name="Yu J."/>
            <person name="Wang J."/>
            <person name="Huang G."/>
            <person name="Gu J."/>
            <person name="Hood L."/>
            <person name="Rowen L."/>
            <person name="Madan A."/>
            <person name="Qin S."/>
            <person name="Davis R.W."/>
            <person name="Federspiel N.A."/>
            <person name="Abola A.P."/>
            <person name="Proctor M.J."/>
            <person name="Myers R.M."/>
            <person name="Schmutz J."/>
            <person name="Dickson M."/>
            <person name="Grimwood J."/>
            <person name="Cox D.R."/>
            <person name="Olson M.V."/>
            <person name="Kaul R."/>
            <person name="Raymond C."/>
            <person name="Shimizu N."/>
            <person name="Kawasaki K."/>
            <person name="Minoshima S."/>
            <person name="Evans G.A."/>
            <person name="Athanasiou M."/>
            <person name="Schultz R."/>
            <person name="Roe B.A."/>
            <person name="Chen F."/>
            <person name="Pan H."/>
            <person name="Ramser J."/>
            <person name="Lehrach H."/>
            <person name="Reinhardt R."/>
            <person name="McCombie W.R."/>
            <person name="de la Bastide M."/>
            <person name="Dedhia N."/>
            <person name="Blocker H."/>
            <person name="Hornischer K."/>
            <person name="Nordsiek G."/>
            <person name="Agarwala R."/>
            <person name="Aravind L."/>
            <person name="Bailey J.A."/>
            <person name="Bateman A."/>
            <person name="Batzoglou S."/>
            <person name="Birney E."/>
            <person name="Bork P."/>
            <person name="Brown D.G."/>
            <person name="Burge C.B."/>
            <person name="Cerutti L."/>
            <person name="Chen H.C."/>
            <person name="Church D."/>
            <person name="Clamp M."/>
            <person name="Copley R.R."/>
            <person name="Doerks T."/>
            <person name="Eddy S.R."/>
            <person name="Eichler E.E."/>
            <person name="Furey T.S."/>
            <person name="Galagan J."/>
            <person name="Gilbert J.G."/>
            <person name="Harmon C."/>
            <person name="Hayashizaki Y."/>
            <person name="Haussler D."/>
            <person name="Hermjakob H."/>
            <person name="Hokamp K."/>
            <person name="Jang W."/>
            <person name="Johnson L.S."/>
            <person name="Jones T.A."/>
            <person name="Kasif S."/>
            <person name="Kaspryzk A."/>
            <person name="Kennedy S."/>
            <person name="Kent W.J."/>
            <person name="Kitts P."/>
            <person name="Koonin E.V."/>
            <person name="Korf I."/>
            <person name="Kulp D."/>
            <person name="Lancet D."/>
            <person name="Lowe T.M."/>
            <person name="McLysaght A."/>
            <person name="Mikkelsen T."/>
            <person name="Moran J.V."/>
            <person name="Mulder N."/>
            <person name="Pollara V.J."/>
            <person name="Ponting C.P."/>
            <person name="Schuler G."/>
            <person name="Schultz J."/>
            <person name="Slater G."/>
            <person name="Smit A.F."/>
            <person name="Stupka E."/>
            <person name="Szustakowski J."/>
            <person name="Thierry-Mieg D."/>
            <person name="Thierry-Mieg J."/>
            <person name="Wagner L."/>
            <person name="Wallis J."/>
            <person name="Wheeler R."/>
            <person name="Williams A."/>
            <person name="Wolf Y.I."/>
            <person name="Wolfe K.H."/>
            <person name="Yang S.P."/>
            <person name="Yeh R.F."/>
            <person name="Collins F."/>
            <person name="Guyer M.S."/>
            <person name="Peterson J."/>
            <person name="Felsenfeld A."/>
            <person name="Wetterstrand K.A."/>
            <person name="Patrinos A."/>
            <person name="Morgan M.J."/>
            <person name="de Jong P."/>
            <person name="Catanese J.J."/>
            <person name="Osoegawa K."/>
            <person name="Shizuya H."/>
            <person name="Choi S."/>
            <person name="Chen Y.J."/>
        </authorList>
    </citation>
    <scope>NUCLEOTIDE SEQUENCE [LARGE SCALE GENOMIC DNA]</scope>
</reference>
<dbReference type="Ensembl" id="ENST00000672400.1">
    <property type="protein sequence ID" value="ENSP00000500812.1"/>
    <property type="gene ID" value="ENSG00000189045.16"/>
</dbReference>
<dbReference type="OrthoDB" id="448455at2759"/>
<accession>A0A5F9ZI24</accession>
<dbReference type="Ensembl" id="ENST00000672400.1">
    <property type="protein sequence ID" value="ENSP00000500812.1"/>
    <property type="gene ID" value="ENSG00000189045.15"/>
</dbReference>